<dbReference type="Proteomes" id="UP001489719">
    <property type="component" value="Unassembled WGS sequence"/>
</dbReference>
<evidence type="ECO:0000313" key="1">
    <source>
        <dbReference type="EMBL" id="KAK9323498.1"/>
    </source>
</evidence>
<proteinExistence type="predicted"/>
<sequence length="59" mass="6755">MAVIWTIFLHLPVMMERGEKKKGIDFWHKENGTVSAGLEENGNGVKEQASKTINQRKRD</sequence>
<protein>
    <submittedName>
        <fullName evidence="1">Uncharacterized protein</fullName>
    </submittedName>
</protein>
<dbReference type="EMBL" id="MU970060">
    <property type="protein sequence ID" value="KAK9323498.1"/>
    <property type="molecule type" value="Genomic_DNA"/>
</dbReference>
<organism evidence="1 2">
    <name type="scientific">Lipomyces orientalis</name>
    <dbReference type="NCBI Taxonomy" id="1233043"/>
    <lineage>
        <taxon>Eukaryota</taxon>
        <taxon>Fungi</taxon>
        <taxon>Dikarya</taxon>
        <taxon>Ascomycota</taxon>
        <taxon>Saccharomycotina</taxon>
        <taxon>Lipomycetes</taxon>
        <taxon>Lipomycetales</taxon>
        <taxon>Lipomycetaceae</taxon>
        <taxon>Lipomyces</taxon>
    </lineage>
</organism>
<comment type="caution">
    <text evidence="1">The sequence shown here is derived from an EMBL/GenBank/DDBJ whole genome shotgun (WGS) entry which is preliminary data.</text>
</comment>
<accession>A0ACC3TTK5</accession>
<evidence type="ECO:0000313" key="2">
    <source>
        <dbReference type="Proteomes" id="UP001489719"/>
    </source>
</evidence>
<gene>
    <name evidence="1" type="ORF">V1517DRAFT_337709</name>
</gene>
<keyword evidence="2" id="KW-1185">Reference proteome</keyword>
<name>A0ACC3TTK5_9ASCO</name>
<reference evidence="2" key="1">
    <citation type="journal article" date="2024" name="Front. Bioeng. Biotechnol.">
        <title>Genome-scale model development and genomic sequencing of the oleaginous clade Lipomyces.</title>
        <authorList>
            <person name="Czajka J.J."/>
            <person name="Han Y."/>
            <person name="Kim J."/>
            <person name="Mondo S.J."/>
            <person name="Hofstad B.A."/>
            <person name="Robles A."/>
            <person name="Haridas S."/>
            <person name="Riley R."/>
            <person name="LaButti K."/>
            <person name="Pangilinan J."/>
            <person name="Andreopoulos W."/>
            <person name="Lipzen A."/>
            <person name="Yan J."/>
            <person name="Wang M."/>
            <person name="Ng V."/>
            <person name="Grigoriev I.V."/>
            <person name="Spatafora J.W."/>
            <person name="Magnuson J.K."/>
            <person name="Baker S.E."/>
            <person name="Pomraning K.R."/>
        </authorList>
    </citation>
    <scope>NUCLEOTIDE SEQUENCE [LARGE SCALE GENOMIC DNA]</scope>
    <source>
        <strain evidence="2">CBS 10300</strain>
    </source>
</reference>